<dbReference type="InterPro" id="IPR006089">
    <property type="entry name" value="Acyl-CoA_DH_CS"/>
</dbReference>
<keyword evidence="5 6" id="KW-0560">Oxidoreductase</keyword>
<dbReference type="SUPFAM" id="SSF47203">
    <property type="entry name" value="Acyl-CoA dehydrogenase C-terminal domain-like"/>
    <property type="match status" value="1"/>
</dbReference>
<comment type="similarity">
    <text evidence="2 6">Belongs to the acyl-CoA dehydrogenase family.</text>
</comment>
<evidence type="ECO:0000259" key="7">
    <source>
        <dbReference type="Pfam" id="PF00441"/>
    </source>
</evidence>
<evidence type="ECO:0000259" key="8">
    <source>
        <dbReference type="Pfam" id="PF02770"/>
    </source>
</evidence>
<dbReference type="Pfam" id="PF02770">
    <property type="entry name" value="Acyl-CoA_dh_M"/>
    <property type="match status" value="1"/>
</dbReference>
<evidence type="ECO:0000256" key="1">
    <source>
        <dbReference type="ARBA" id="ARBA00001974"/>
    </source>
</evidence>
<evidence type="ECO:0000256" key="5">
    <source>
        <dbReference type="ARBA" id="ARBA00023002"/>
    </source>
</evidence>
<dbReference type="InterPro" id="IPR006091">
    <property type="entry name" value="Acyl-CoA_Oxase/DH_mid-dom"/>
</dbReference>
<name>A0A1S7ULP3_ROSNE</name>
<dbReference type="PANTHER" id="PTHR48083">
    <property type="entry name" value="MEDIUM-CHAIN SPECIFIC ACYL-COA DEHYDROGENASE, MITOCHONDRIAL-RELATED"/>
    <property type="match status" value="1"/>
</dbReference>
<dbReference type="InterPro" id="IPR036250">
    <property type="entry name" value="AcylCo_DH-like_C"/>
</dbReference>
<dbReference type="Proteomes" id="UP000054516">
    <property type="component" value="Unassembled WGS sequence"/>
</dbReference>
<dbReference type="GO" id="GO:0033539">
    <property type="term" value="P:fatty acid beta-oxidation using acyl-CoA dehydrogenase"/>
    <property type="evidence" value="ECO:0007669"/>
    <property type="project" value="TreeGrafter"/>
</dbReference>
<dbReference type="InterPro" id="IPR050741">
    <property type="entry name" value="Acyl-CoA_dehydrogenase"/>
</dbReference>
<dbReference type="Gene3D" id="1.20.140.10">
    <property type="entry name" value="Butyryl-CoA Dehydrogenase, subunit A, domain 3"/>
    <property type="match status" value="1"/>
</dbReference>
<feature type="domain" description="Acyl-CoA dehydrogenase/oxidase C-terminal" evidence="7">
    <location>
        <begin position="259"/>
        <end position="410"/>
    </location>
</feature>
<dbReference type="InterPro" id="IPR046373">
    <property type="entry name" value="Acyl-CoA_Oxase/DH_mid-dom_sf"/>
</dbReference>
<evidence type="ECO:0000256" key="4">
    <source>
        <dbReference type="ARBA" id="ARBA00022827"/>
    </source>
</evidence>
<gene>
    <name evidence="10" type="ORF">SAMD00023353_0700520</name>
</gene>
<evidence type="ECO:0000256" key="2">
    <source>
        <dbReference type="ARBA" id="ARBA00009347"/>
    </source>
</evidence>
<dbReference type="InterPro" id="IPR037069">
    <property type="entry name" value="AcylCoA_DH/ox_N_sf"/>
</dbReference>
<evidence type="ECO:0000313" key="10">
    <source>
        <dbReference type="EMBL" id="GAP84253.1"/>
    </source>
</evidence>
<dbReference type="Gene3D" id="1.10.540.10">
    <property type="entry name" value="Acyl-CoA dehydrogenase/oxidase, N-terminal domain"/>
    <property type="match status" value="1"/>
</dbReference>
<dbReference type="AlphaFoldDB" id="A0A1S7ULP3"/>
<dbReference type="GO" id="GO:0005737">
    <property type="term" value="C:cytoplasm"/>
    <property type="evidence" value="ECO:0007669"/>
    <property type="project" value="TreeGrafter"/>
</dbReference>
<dbReference type="Pfam" id="PF00441">
    <property type="entry name" value="Acyl-CoA_dh_1"/>
    <property type="match status" value="1"/>
</dbReference>
<keyword evidence="3 6" id="KW-0285">Flavoprotein</keyword>
<sequence>MAEELPWAEPAWLSSLESPYYNDSHRRLQAYARKFYDEHVIPHMLEWAEKGDCPESARAAYRASGLASVDIPREYRPAGADTVAGIPVDELDTFHRLILTDEGSRVEGGAGIALAGGANVIGLPPVVRHGTEAQKRRWLPGALTGATSFCLGVTEPGGGSDVSAIRTTARRTADGSRYVVTGTKKWITGSPWATHMTTAVRTGTAASGAAGISLLVVPLSLPGVSVERIANSGQGAGGASWVRLDGVEVPADHLLGAEGAGFAHIMANFNGERFVMAVGCNRKARTCLAAALAYARDRETFGAPLVGHQVIRHKLVHLAREVEAHWARLEQIAYHVERRGWRGGDIAGPVAMAKISGGRLLERAAREAQQVMGGVAYQRGGPGGGGLVEQIARDLRMMVVGGGSEEILGDLAFREEMKTAKSKARARAKL</sequence>
<dbReference type="OMA" id="GLFTWET"/>
<evidence type="ECO:0000256" key="6">
    <source>
        <dbReference type="RuleBase" id="RU362125"/>
    </source>
</evidence>
<dbReference type="EMBL" id="DF977452">
    <property type="protein sequence ID" value="GAP84253.1"/>
    <property type="molecule type" value="Genomic_DNA"/>
</dbReference>
<dbReference type="GO" id="GO:0003995">
    <property type="term" value="F:acyl-CoA dehydrogenase activity"/>
    <property type="evidence" value="ECO:0007669"/>
    <property type="project" value="InterPro"/>
</dbReference>
<dbReference type="Gene3D" id="2.40.110.10">
    <property type="entry name" value="Butyryl-CoA Dehydrogenase, subunit A, domain 2"/>
    <property type="match status" value="1"/>
</dbReference>
<dbReference type="PROSITE" id="PS00072">
    <property type="entry name" value="ACYL_COA_DH_1"/>
    <property type="match status" value="1"/>
</dbReference>
<proteinExistence type="inferred from homology"/>
<reference evidence="10" key="1">
    <citation type="submission" date="2016-03" db="EMBL/GenBank/DDBJ databases">
        <title>Draft genome sequence of Rosellinia necatrix.</title>
        <authorList>
            <person name="Kanematsu S."/>
        </authorList>
    </citation>
    <scope>NUCLEOTIDE SEQUENCE [LARGE SCALE GENOMIC DNA]</scope>
    <source>
        <strain evidence="10">W97</strain>
    </source>
</reference>
<keyword evidence="11" id="KW-1185">Reference proteome</keyword>
<keyword evidence="4 6" id="KW-0274">FAD</keyword>
<evidence type="ECO:0000256" key="3">
    <source>
        <dbReference type="ARBA" id="ARBA00022630"/>
    </source>
</evidence>
<dbReference type="InterPro" id="IPR009075">
    <property type="entry name" value="AcylCo_DH/oxidase_C"/>
</dbReference>
<comment type="cofactor">
    <cofactor evidence="1 6">
        <name>FAD</name>
        <dbReference type="ChEBI" id="CHEBI:57692"/>
    </cofactor>
</comment>
<dbReference type="OrthoDB" id="10254877at2759"/>
<feature type="domain" description="Acyl-CoA oxidase/dehydrogenase middle" evidence="8">
    <location>
        <begin position="150"/>
        <end position="246"/>
    </location>
</feature>
<evidence type="ECO:0000313" key="11">
    <source>
        <dbReference type="Proteomes" id="UP000054516"/>
    </source>
</evidence>
<dbReference type="GO" id="GO:0050660">
    <property type="term" value="F:flavin adenine dinucleotide binding"/>
    <property type="evidence" value="ECO:0007669"/>
    <property type="project" value="InterPro"/>
</dbReference>
<protein>
    <submittedName>
        <fullName evidence="10">Putative acyl-dehydrogenase</fullName>
        <ecNumber evidence="10">1.3.8.-</ecNumber>
    </submittedName>
</protein>
<dbReference type="PANTHER" id="PTHR48083:SF28">
    <property type="entry name" value="ACYL-COA DEHYDROGENASE FAMILY PROTEIN (AFU_ORTHOLOGUE AFUA_6G10880)-RELATED"/>
    <property type="match status" value="1"/>
</dbReference>
<dbReference type="EC" id="1.3.8.-" evidence="10"/>
<organism evidence="10">
    <name type="scientific">Rosellinia necatrix</name>
    <name type="common">White root-rot fungus</name>
    <dbReference type="NCBI Taxonomy" id="77044"/>
    <lineage>
        <taxon>Eukaryota</taxon>
        <taxon>Fungi</taxon>
        <taxon>Dikarya</taxon>
        <taxon>Ascomycota</taxon>
        <taxon>Pezizomycotina</taxon>
        <taxon>Sordariomycetes</taxon>
        <taxon>Xylariomycetidae</taxon>
        <taxon>Xylariales</taxon>
        <taxon>Xylariaceae</taxon>
        <taxon>Rosellinia</taxon>
    </lineage>
</organism>
<dbReference type="InterPro" id="IPR013786">
    <property type="entry name" value="AcylCoA_DH/ox_N"/>
</dbReference>
<dbReference type="STRING" id="77044.A0A1S7ULP3"/>
<dbReference type="Pfam" id="PF02771">
    <property type="entry name" value="Acyl-CoA_dh_N"/>
    <property type="match status" value="1"/>
</dbReference>
<evidence type="ECO:0000259" key="9">
    <source>
        <dbReference type="Pfam" id="PF02771"/>
    </source>
</evidence>
<accession>A0A1S7ULP3</accession>
<dbReference type="InterPro" id="IPR009100">
    <property type="entry name" value="AcylCoA_DH/oxidase_NM_dom_sf"/>
</dbReference>
<feature type="domain" description="Acyl-CoA dehydrogenase/oxidase N-terminal" evidence="9">
    <location>
        <begin position="23"/>
        <end position="145"/>
    </location>
</feature>
<dbReference type="SUPFAM" id="SSF56645">
    <property type="entry name" value="Acyl-CoA dehydrogenase NM domain-like"/>
    <property type="match status" value="1"/>
</dbReference>